<name>C7LW77_DESBD</name>
<reference evidence="2 3" key="1">
    <citation type="journal article" date="2009" name="Stand. Genomic Sci.">
        <title>Complete genome sequence of Desulfomicrobium baculatum type strain (X).</title>
        <authorList>
            <person name="Copeland A."/>
            <person name="Spring S."/>
            <person name="Goker M."/>
            <person name="Schneider S."/>
            <person name="Lapidus A."/>
            <person name="Del Rio T.G."/>
            <person name="Tice H."/>
            <person name="Cheng J.F."/>
            <person name="Chen F."/>
            <person name="Nolan M."/>
            <person name="Bruce D."/>
            <person name="Goodwin L."/>
            <person name="Pitluck S."/>
            <person name="Ivanova N."/>
            <person name="Mavrommatis K."/>
            <person name="Ovchinnikova G."/>
            <person name="Pati A."/>
            <person name="Chen A."/>
            <person name="Palaniappan K."/>
            <person name="Land M."/>
            <person name="Hauser L."/>
            <person name="Chang Y.J."/>
            <person name="Jeffries C.C."/>
            <person name="Meincke L."/>
            <person name="Sims D."/>
            <person name="Brettin T."/>
            <person name="Detter J.C."/>
            <person name="Han C."/>
            <person name="Chain P."/>
            <person name="Bristow J."/>
            <person name="Eisen J.A."/>
            <person name="Markowitz V."/>
            <person name="Hugenholtz P."/>
            <person name="Kyrpides N.C."/>
            <person name="Klenk H.P."/>
            <person name="Lucas S."/>
        </authorList>
    </citation>
    <scope>NUCLEOTIDE SEQUENCE [LARGE SCALE GENOMIC DNA]</scope>
    <source>
        <strain evidence="3">DSM 4028 / VKM B-1378 / X</strain>
    </source>
</reference>
<sequence>MDLNEHTLTEAQRTLKRLGITHLLRPPVAVQEEILPASDVPQAAPQPEPPLQNQLAQKPAAKANEPLPLLLRSLFHGKQSPVRTMWCYAGFYQDMQEATNPPRLVVFKKIQESVCQHLRWQIKDICSWPTDLDLSTFRKGFEFFNPGLILLFQTDQAVHDQSSSLDAQLLKQTTHRVVTLPSLDEMARGNQNVKNEAWKILQTV</sequence>
<evidence type="ECO:0000313" key="3">
    <source>
        <dbReference type="Proteomes" id="UP000002216"/>
    </source>
</evidence>
<gene>
    <name evidence="2" type="ordered locus">Dbac_3038</name>
</gene>
<dbReference type="EMBL" id="CP001629">
    <property type="protein sequence ID" value="ACU91113.1"/>
    <property type="molecule type" value="Genomic_DNA"/>
</dbReference>
<dbReference type="AlphaFoldDB" id="C7LW77"/>
<dbReference type="STRING" id="525897.Dbac_3038"/>
<dbReference type="Proteomes" id="UP000002216">
    <property type="component" value="Chromosome"/>
</dbReference>
<evidence type="ECO:0000313" key="2">
    <source>
        <dbReference type="EMBL" id="ACU91113.1"/>
    </source>
</evidence>
<protein>
    <submittedName>
        <fullName evidence="2">Uncharacterized protein</fullName>
    </submittedName>
</protein>
<organism evidence="2 3">
    <name type="scientific">Desulfomicrobium baculatum (strain DSM 4028 / VKM B-1378 / X)</name>
    <name type="common">Desulfovibrio baculatus</name>
    <dbReference type="NCBI Taxonomy" id="525897"/>
    <lineage>
        <taxon>Bacteria</taxon>
        <taxon>Pseudomonadati</taxon>
        <taxon>Thermodesulfobacteriota</taxon>
        <taxon>Desulfovibrionia</taxon>
        <taxon>Desulfovibrionales</taxon>
        <taxon>Desulfomicrobiaceae</taxon>
        <taxon>Desulfomicrobium</taxon>
    </lineage>
</organism>
<dbReference type="OrthoDB" id="5470942at2"/>
<keyword evidence="3" id="KW-1185">Reference proteome</keyword>
<evidence type="ECO:0000256" key="1">
    <source>
        <dbReference type="SAM" id="MobiDB-lite"/>
    </source>
</evidence>
<proteinExistence type="predicted"/>
<accession>C7LW77</accession>
<feature type="region of interest" description="Disordered" evidence="1">
    <location>
        <begin position="40"/>
        <end position="59"/>
    </location>
</feature>
<dbReference type="KEGG" id="dba:Dbac_3038"/>
<dbReference type="HOGENOM" id="CLU_1341456_0_0_7"/>
<dbReference type="RefSeq" id="WP_015775202.1">
    <property type="nucleotide sequence ID" value="NC_013173.1"/>
</dbReference>